<dbReference type="RefSeq" id="WP_349300897.1">
    <property type="nucleotide sequence ID" value="NZ_JBEDNQ010000012.1"/>
</dbReference>
<comment type="caution">
    <text evidence="1">The sequence shown here is derived from an EMBL/GenBank/DDBJ whole genome shotgun (WGS) entry which is preliminary data.</text>
</comment>
<reference evidence="1 2" key="1">
    <citation type="submission" date="2024-03" db="EMBL/GenBank/DDBJ databases">
        <title>Draft genome sequence of Pseudonocardia nematodicida JCM 31783.</title>
        <authorList>
            <person name="Butdee W."/>
            <person name="Duangmal K."/>
        </authorList>
    </citation>
    <scope>NUCLEOTIDE SEQUENCE [LARGE SCALE GENOMIC DNA]</scope>
    <source>
        <strain evidence="1 2">JCM 31783</strain>
    </source>
</reference>
<dbReference type="Proteomes" id="UP001494902">
    <property type="component" value="Unassembled WGS sequence"/>
</dbReference>
<evidence type="ECO:0000313" key="1">
    <source>
        <dbReference type="EMBL" id="MEQ3553822.1"/>
    </source>
</evidence>
<name>A0ABV1KJQ8_9PSEU</name>
<proteinExistence type="predicted"/>
<sequence length="213" mass="23616">MSIAIWNDIDTDFDDEFNEWHTREHMPERVSIPGFLRGRRYEAIDADIAYFTYYELAGPEVLTGGDYRAKLDAPTDWSLKATQRFRNNIRGVCDDLLVTGVQQGGHLVTARIDLEPGTAPSPAATDRLAALTEVPGVAGVRLIRCNPELSGTRTALQKSRQIALPETAVFLDCYRRERAGDVAKLLTDTVAEVFPDRPAVVGTYQLQCELTGS</sequence>
<organism evidence="1 2">
    <name type="scientific">Pseudonocardia nematodicida</name>
    <dbReference type="NCBI Taxonomy" id="1206997"/>
    <lineage>
        <taxon>Bacteria</taxon>
        <taxon>Bacillati</taxon>
        <taxon>Actinomycetota</taxon>
        <taxon>Actinomycetes</taxon>
        <taxon>Pseudonocardiales</taxon>
        <taxon>Pseudonocardiaceae</taxon>
        <taxon>Pseudonocardia</taxon>
    </lineage>
</organism>
<gene>
    <name evidence="1" type="ORF">WIS52_25385</name>
</gene>
<evidence type="ECO:0000313" key="2">
    <source>
        <dbReference type="Proteomes" id="UP001494902"/>
    </source>
</evidence>
<protein>
    <submittedName>
        <fullName evidence="1">Uncharacterized protein</fullName>
    </submittedName>
</protein>
<accession>A0ABV1KJQ8</accession>
<keyword evidence="2" id="KW-1185">Reference proteome</keyword>
<dbReference type="EMBL" id="JBEDNQ010000012">
    <property type="protein sequence ID" value="MEQ3553822.1"/>
    <property type="molecule type" value="Genomic_DNA"/>
</dbReference>